<comment type="similarity">
    <text evidence="2">Belongs to the NifD/NifK/NifE/NifN family.</text>
</comment>
<dbReference type="PANTHER" id="PTHR42956">
    <property type="entry name" value="NITROGENASE IRON-MOLYBDENUM COFACTOR BIOSYNTHESIS PROTEIN NIFE"/>
    <property type="match status" value="1"/>
</dbReference>
<dbReference type="eggNOG" id="arCOG00598">
    <property type="taxonomic scope" value="Archaea"/>
</dbReference>
<dbReference type="InterPro" id="IPR049939">
    <property type="entry name" value="NifE-like"/>
</dbReference>
<dbReference type="EMBL" id="CP001338">
    <property type="protein sequence ID" value="ACL15620.1"/>
    <property type="molecule type" value="Genomic_DNA"/>
</dbReference>
<dbReference type="SUPFAM" id="SSF53807">
    <property type="entry name" value="Helical backbone' metal receptor"/>
    <property type="match status" value="1"/>
</dbReference>
<keyword evidence="1 2" id="KW-0535">Nitrogen fixation</keyword>
<dbReference type="GeneID" id="7270622"/>
<dbReference type="OrthoDB" id="61861at2157"/>
<dbReference type="GO" id="GO:0016163">
    <property type="term" value="F:nitrogenase activity"/>
    <property type="evidence" value="ECO:0007669"/>
    <property type="project" value="InterPro"/>
</dbReference>
<dbReference type="RefSeq" id="WP_012616939.1">
    <property type="nucleotide sequence ID" value="NC_011832.1"/>
</dbReference>
<organism evidence="4 5">
    <name type="scientific">Methanosphaerula palustris (strain ATCC BAA-1556 / DSM 19958 / E1-9c)</name>
    <dbReference type="NCBI Taxonomy" id="521011"/>
    <lineage>
        <taxon>Archaea</taxon>
        <taxon>Methanobacteriati</taxon>
        <taxon>Methanobacteriota</taxon>
        <taxon>Stenosarchaea group</taxon>
        <taxon>Methanomicrobia</taxon>
        <taxon>Methanomicrobiales</taxon>
        <taxon>Methanoregulaceae</taxon>
        <taxon>Methanosphaerula</taxon>
    </lineage>
</organism>
<reference evidence="4 5" key="1">
    <citation type="journal article" date="2015" name="Genome Announc.">
        <title>Complete Genome Sequence of Methanosphaerula palustris E1-9CT, a Hydrogenotrophic Methanogen Isolated from a Minerotrophic Fen Peatland.</title>
        <authorList>
            <person name="Cadillo-Quiroz H."/>
            <person name="Browne P."/>
            <person name="Kyrpides N."/>
            <person name="Woyke T."/>
            <person name="Goodwin L."/>
            <person name="Detter C."/>
            <person name="Yavitt J.B."/>
            <person name="Zinder S.H."/>
        </authorList>
    </citation>
    <scope>NUCLEOTIDE SEQUENCE [LARGE SCALE GENOMIC DNA]</scope>
    <source>
        <strain evidence="5">ATCC BAA-1556 / DSM 19958 / E1-9c</strain>
    </source>
</reference>
<protein>
    <submittedName>
        <fullName evidence="4">Oxidoreductase/nitrogenase component 1</fullName>
    </submittedName>
</protein>
<sequence>MNSKTSHSSTYRYEGCTLTGALSVTTAITDGISIIHGPAGCAHHNLSLIYATLLDHESGPLPALCSDRIGEEEIIFGGEEQLTAVIRNAVRDGYTSVMVLGTCVTAAIGDDIDSICGQDWPVPVIPVKTQGFLGGVFSTGFFNALSALAGLAPTGQEKRDGQGVEPRVNLIGEKNLEYEVDENAAEVTRLLDRAGIEVNLRFVRGISTDEIARLGRADLNILREPSLVAFGEELQQQFSIPYLEGFPVGLAGTLRFVQETADRCAVDGTTAVEEEEIFQAQMLDQFERIRGARVRFSQPSDRFTAELVDRLGLIISSDGAPVRLPVPLPVGTAGIRRMLQQWRRTIDA</sequence>
<dbReference type="Pfam" id="PF00148">
    <property type="entry name" value="Oxidored_nitro"/>
    <property type="match status" value="1"/>
</dbReference>
<evidence type="ECO:0000256" key="1">
    <source>
        <dbReference type="ARBA" id="ARBA00023231"/>
    </source>
</evidence>
<dbReference type="STRING" id="521011.Mpal_0236"/>
<dbReference type="PROSITE" id="PS00699">
    <property type="entry name" value="NITROGENASE_1_1"/>
    <property type="match status" value="1"/>
</dbReference>
<evidence type="ECO:0000313" key="4">
    <source>
        <dbReference type="EMBL" id="ACL15620.1"/>
    </source>
</evidence>
<keyword evidence="5" id="KW-1185">Reference proteome</keyword>
<accession>B8GJ47</accession>
<dbReference type="KEGG" id="mpl:Mpal_0236"/>
<dbReference type="InterPro" id="IPR000318">
    <property type="entry name" value="Nase_comp1_CS"/>
</dbReference>
<evidence type="ECO:0000259" key="3">
    <source>
        <dbReference type="Pfam" id="PF00148"/>
    </source>
</evidence>
<dbReference type="AlphaFoldDB" id="B8GJ47"/>
<name>B8GJ47_METPE</name>
<dbReference type="PANTHER" id="PTHR42956:SF1">
    <property type="entry name" value="NITROGENASE IRON-MOLYBDENUM COFACTOR BIOSYNTHESIS PROTEIN NIFE"/>
    <property type="match status" value="1"/>
</dbReference>
<evidence type="ECO:0000313" key="5">
    <source>
        <dbReference type="Proteomes" id="UP000002457"/>
    </source>
</evidence>
<evidence type="ECO:0000256" key="2">
    <source>
        <dbReference type="RuleBase" id="RU004021"/>
    </source>
</evidence>
<proteinExistence type="inferred from homology"/>
<gene>
    <name evidence="4" type="ordered locus">Mpal_0236</name>
</gene>
<dbReference type="Gene3D" id="3.40.50.1980">
    <property type="entry name" value="Nitrogenase molybdenum iron protein domain"/>
    <property type="match status" value="2"/>
</dbReference>
<feature type="domain" description="Nitrogenase/oxidoreductase component 1" evidence="3">
    <location>
        <begin position="16"/>
        <end position="294"/>
    </location>
</feature>
<dbReference type="InterPro" id="IPR000510">
    <property type="entry name" value="Nase/OxRdtase_comp1"/>
</dbReference>
<dbReference type="Proteomes" id="UP000002457">
    <property type="component" value="Chromosome"/>
</dbReference>
<dbReference type="HOGENOM" id="CLU_796002_0_0_2"/>